<dbReference type="Gene3D" id="3.30.310.50">
    <property type="entry name" value="Alpha-D-phosphohexomutase, C-terminal domain"/>
    <property type="match status" value="1"/>
</dbReference>
<comment type="caution">
    <text evidence="1">The sequence shown here is derived from an EMBL/GenBank/DDBJ whole genome shotgun (WGS) entry which is preliminary data.</text>
</comment>
<reference evidence="1 2" key="1">
    <citation type="submission" date="2016-05" db="EMBL/GenBank/DDBJ databases">
        <title>Draft genome sequence of a porcine commensal Rothia nasimurium.</title>
        <authorList>
            <person name="Gaiser R.A."/>
            <person name="Van Baarlen P."/>
            <person name="Wells J.M."/>
        </authorList>
    </citation>
    <scope>NUCLEOTIDE SEQUENCE [LARGE SCALE GENOMIC DNA]</scope>
    <source>
        <strain evidence="1 2">PT-32</strain>
    </source>
</reference>
<dbReference type="InterPro" id="IPR014543">
    <property type="entry name" value="UCP028291"/>
</dbReference>
<sequence>MSDSAYPALETLTARSRALVATDRPARYAKQLASHFGHKILAEEIADGHRLTFNRDGNFGGYADILVQPLDGADRLILHVYAEDAEKRERLEQVVGGHLERFGEKDGLVVTFTPGD</sequence>
<evidence type="ECO:0000313" key="2">
    <source>
        <dbReference type="Proteomes" id="UP000192359"/>
    </source>
</evidence>
<dbReference type="Proteomes" id="UP000192359">
    <property type="component" value="Unassembled WGS sequence"/>
</dbReference>
<gene>
    <name evidence="1" type="ORF">A7979_09100</name>
</gene>
<evidence type="ECO:0008006" key="3">
    <source>
        <dbReference type="Google" id="ProtNLM"/>
    </source>
</evidence>
<dbReference type="EMBL" id="LXWF01000002">
    <property type="protein sequence ID" value="ORC24979.1"/>
    <property type="molecule type" value="Genomic_DNA"/>
</dbReference>
<keyword evidence="2" id="KW-1185">Reference proteome</keyword>
<evidence type="ECO:0000313" key="1">
    <source>
        <dbReference type="EMBL" id="ORC24979.1"/>
    </source>
</evidence>
<dbReference type="RefSeq" id="WP_083090620.1">
    <property type="nucleotide sequence ID" value="NZ_LXWF01000002.1"/>
</dbReference>
<accession>A0A1Y1RSB8</accession>
<protein>
    <recommendedName>
        <fullName evidence="3">DUF2218 domain-containing protein</fullName>
    </recommendedName>
</protein>
<dbReference type="AlphaFoldDB" id="A0A1Y1RSB8"/>
<dbReference type="OrthoDB" id="9806511at2"/>
<dbReference type="Pfam" id="PF09981">
    <property type="entry name" value="DUF2218"/>
    <property type="match status" value="1"/>
</dbReference>
<name>A0A1Y1RSB8_9MICC</name>
<proteinExistence type="predicted"/>
<organism evidence="1 2">
    <name type="scientific">Rothia nasimurium</name>
    <dbReference type="NCBI Taxonomy" id="85336"/>
    <lineage>
        <taxon>Bacteria</taxon>
        <taxon>Bacillati</taxon>
        <taxon>Actinomycetota</taxon>
        <taxon>Actinomycetes</taxon>
        <taxon>Micrococcales</taxon>
        <taxon>Micrococcaceae</taxon>
        <taxon>Rothia</taxon>
    </lineage>
</organism>